<protein>
    <submittedName>
        <fullName evidence="1">Zinc finger BED domain-containing protein 5</fullName>
    </submittedName>
</protein>
<dbReference type="AlphaFoldDB" id="A0A4C1T915"/>
<dbReference type="STRING" id="151549.A0A4C1T915"/>
<dbReference type="Proteomes" id="UP000299102">
    <property type="component" value="Unassembled WGS sequence"/>
</dbReference>
<organism evidence="1 2">
    <name type="scientific">Eumeta variegata</name>
    <name type="common">Bagworm moth</name>
    <name type="synonym">Eumeta japonica</name>
    <dbReference type="NCBI Taxonomy" id="151549"/>
    <lineage>
        <taxon>Eukaryota</taxon>
        <taxon>Metazoa</taxon>
        <taxon>Ecdysozoa</taxon>
        <taxon>Arthropoda</taxon>
        <taxon>Hexapoda</taxon>
        <taxon>Insecta</taxon>
        <taxon>Pterygota</taxon>
        <taxon>Neoptera</taxon>
        <taxon>Endopterygota</taxon>
        <taxon>Lepidoptera</taxon>
        <taxon>Glossata</taxon>
        <taxon>Ditrysia</taxon>
        <taxon>Tineoidea</taxon>
        <taxon>Psychidae</taxon>
        <taxon>Oiketicinae</taxon>
        <taxon>Eumeta</taxon>
    </lineage>
</organism>
<evidence type="ECO:0000313" key="1">
    <source>
        <dbReference type="EMBL" id="GBP10050.1"/>
    </source>
</evidence>
<dbReference type="EMBL" id="BGZK01000039">
    <property type="protein sequence ID" value="GBP10050.1"/>
    <property type="molecule type" value="Genomic_DNA"/>
</dbReference>
<comment type="caution">
    <text evidence="1">The sequence shown here is derived from an EMBL/GenBank/DDBJ whole genome shotgun (WGS) entry which is preliminary data.</text>
</comment>
<proteinExistence type="predicted"/>
<dbReference type="PANTHER" id="PTHR45913:SF19">
    <property type="entry name" value="LOW QUALITY PROTEIN: ZINC FINGER BED DOMAIN-CONTAINING PROTEIN 5-LIKE"/>
    <property type="match status" value="1"/>
</dbReference>
<reference evidence="1 2" key="1">
    <citation type="journal article" date="2019" name="Commun. Biol.">
        <title>The bagworm genome reveals a unique fibroin gene that provides high tensile strength.</title>
        <authorList>
            <person name="Kono N."/>
            <person name="Nakamura H."/>
            <person name="Ohtoshi R."/>
            <person name="Tomita M."/>
            <person name="Numata K."/>
            <person name="Arakawa K."/>
        </authorList>
    </citation>
    <scope>NUCLEOTIDE SEQUENCE [LARGE SCALE GENOMIC DNA]</scope>
</reference>
<dbReference type="PANTHER" id="PTHR45913">
    <property type="entry name" value="EPM2A-INTERACTING PROTEIN 1"/>
    <property type="match status" value="1"/>
</dbReference>
<dbReference type="OrthoDB" id="1101576at2759"/>
<accession>A0A4C1T915</accession>
<evidence type="ECO:0000313" key="2">
    <source>
        <dbReference type="Proteomes" id="UP000299102"/>
    </source>
</evidence>
<name>A0A4C1T915_EUMVA</name>
<gene>
    <name evidence="1" type="primary">ZBED5</name>
    <name evidence="1" type="ORF">EVAR_77489_1</name>
</gene>
<sequence length="359" mass="39930">MERWLKGVKRVATSSNDAECSKEVRAENTAITDPDDAATTSSSTVSKTKKRKYDESYISFGFVDSNGSPLCMLCSKLLPNSSMAPAKLRRHSETVHPESKDKNKEFFVPKKEQLLESQKNMMHVTQTMNENTTEASYLVSYRIAQAGEAHTIAENLIKPRVLDITKCMLDEKSAKHLCPVPLSNDTVSRRMHDLASYVEQKLVTRLQKTRFTLQMDESTDVAGLAILLVIKCPKLLSTQSSKFCASKDSSFVSKIPVSVPKGPDFVCPKTQAPCARGPLHNTVSASVVDRSQRHVTNSHSAPRSGSAMYYFYRIYLVTYLQTTLDIVSDVKVAESIITLVSDFPLVFHSPLGKLRQILA</sequence>
<keyword evidence="2" id="KW-1185">Reference proteome</keyword>